<evidence type="ECO:0000256" key="1">
    <source>
        <dbReference type="SAM" id="MobiDB-lite"/>
    </source>
</evidence>
<reference evidence="3 4" key="1">
    <citation type="journal article" date="2013" name="Curr. Biol.">
        <title>The Genome of the Foraminiferan Reticulomyxa filosa.</title>
        <authorList>
            <person name="Glockner G."/>
            <person name="Hulsmann N."/>
            <person name="Schleicher M."/>
            <person name="Noegel A.A."/>
            <person name="Eichinger L."/>
            <person name="Gallinger C."/>
            <person name="Pawlowski J."/>
            <person name="Sierra R."/>
            <person name="Euteneuer U."/>
            <person name="Pillet L."/>
            <person name="Moustafa A."/>
            <person name="Platzer M."/>
            <person name="Groth M."/>
            <person name="Szafranski K."/>
            <person name="Schliwa M."/>
        </authorList>
    </citation>
    <scope>NUCLEOTIDE SEQUENCE [LARGE SCALE GENOMIC DNA]</scope>
</reference>
<evidence type="ECO:0000313" key="3">
    <source>
        <dbReference type="EMBL" id="ETO29964.1"/>
    </source>
</evidence>
<evidence type="ECO:0000256" key="2">
    <source>
        <dbReference type="SAM" id="Phobius"/>
    </source>
</evidence>
<proteinExistence type="predicted"/>
<dbReference type="PANTHER" id="PTHR35381">
    <property type="entry name" value="EF-HAND DOMAIN-CONTAINING PROTEIN"/>
    <property type="match status" value="1"/>
</dbReference>
<comment type="caution">
    <text evidence="3">The sequence shown here is derived from an EMBL/GenBank/DDBJ whole genome shotgun (WGS) entry which is preliminary data.</text>
</comment>
<name>X6NVW3_RETFI</name>
<feature type="transmembrane region" description="Helical" evidence="2">
    <location>
        <begin position="505"/>
        <end position="530"/>
    </location>
</feature>
<feature type="region of interest" description="Disordered" evidence="1">
    <location>
        <begin position="112"/>
        <end position="164"/>
    </location>
</feature>
<dbReference type="EMBL" id="ASPP01005748">
    <property type="protein sequence ID" value="ETO29964.1"/>
    <property type="molecule type" value="Genomic_DNA"/>
</dbReference>
<dbReference type="AlphaFoldDB" id="X6NVW3"/>
<feature type="compositionally biased region" description="Polar residues" evidence="1">
    <location>
        <begin position="189"/>
        <end position="198"/>
    </location>
</feature>
<dbReference type="Proteomes" id="UP000023152">
    <property type="component" value="Unassembled WGS sequence"/>
</dbReference>
<keyword evidence="4" id="KW-1185">Reference proteome</keyword>
<evidence type="ECO:0000313" key="4">
    <source>
        <dbReference type="Proteomes" id="UP000023152"/>
    </source>
</evidence>
<feature type="region of interest" description="Disordered" evidence="1">
    <location>
        <begin position="189"/>
        <end position="210"/>
    </location>
</feature>
<sequence>MAQPNQDVLFVVEISVSGKQVAPLSVGKTDDCAVLATEFAHKHNLNESQIPKLTNEIEELRRQYLLQQIPHTSELESKDDLPTQDTSLSCGSDENIEQQFLSNIAIKTPAKEIDQNNDEVEEDYISSSTSTSDILVNAVEEDTNGAEEDRSTSNTVQDADTPTDSCELIVDTTQDSLFKEFFDAHSQQALPRSDNNNGPHPKVKPQNKKNLQELEWVDETNIASVDNLAKKTIHMKSRESRFEMLYKNGIYEIKFFSILLQIKLNALQEQKRRHDLKHIKEECSFKPQISSSARTLKRDGSKVWKRIVDPMGTNKTKQLEKLREIWLVSFFDCYFNQTKSYNKTLAHIFQESNKIKEQQECTFSPQISKRTKMLALCKEIKHDTAQKNVWERLCIPLSEKPPAANIQKRTHAKTAPPIEKAHSTNNMLFERLYEEHKRLLQKKDGTFKHPDETDLTFHPKLICNYKSKSKTKEHDNVKKNHKSFGDRLHQSRSHNTIHHSHVSNIFLFIAYLHIIHFFVVVKTIIMEVALKTKIFIRNKSLFVNLFYENIVQMRVYTPVLESVSHNFCARQIFQSEELIMRHRVSQIVDVHENVLSSSGRRIKTCGKKKGGKSCPSRYHVNKSFQLNLTKKINNEGKKEEKKKKNSIFL</sequence>
<accession>X6NVW3</accession>
<gene>
    <name evidence="3" type="ORF">RFI_07157</name>
</gene>
<organism evidence="3 4">
    <name type="scientific">Reticulomyxa filosa</name>
    <dbReference type="NCBI Taxonomy" id="46433"/>
    <lineage>
        <taxon>Eukaryota</taxon>
        <taxon>Sar</taxon>
        <taxon>Rhizaria</taxon>
        <taxon>Retaria</taxon>
        <taxon>Foraminifera</taxon>
        <taxon>Monothalamids</taxon>
        <taxon>Reticulomyxidae</taxon>
        <taxon>Reticulomyxa</taxon>
    </lineage>
</organism>
<keyword evidence="2" id="KW-0812">Transmembrane</keyword>
<keyword evidence="2" id="KW-0472">Membrane</keyword>
<feature type="compositionally biased region" description="Polar residues" evidence="1">
    <location>
        <begin position="152"/>
        <end position="164"/>
    </location>
</feature>
<keyword evidence="2" id="KW-1133">Transmembrane helix</keyword>
<protein>
    <submittedName>
        <fullName evidence="3">Uncharacterized protein</fullName>
    </submittedName>
</protein>
<dbReference type="PANTHER" id="PTHR35381:SF1">
    <property type="entry name" value="EF-HAND DOMAIN-CONTAINING PROTEIN"/>
    <property type="match status" value="1"/>
</dbReference>
<feature type="compositionally biased region" description="Acidic residues" evidence="1">
    <location>
        <begin position="115"/>
        <end position="124"/>
    </location>
</feature>